<feature type="domain" description="Formyl transferase N-terminal" evidence="6">
    <location>
        <begin position="2"/>
        <end position="176"/>
    </location>
</feature>
<dbReference type="KEGG" id="bsed:DN745_07950"/>
<dbReference type="InterPro" id="IPR005793">
    <property type="entry name" value="Formyl_trans_C"/>
</dbReference>
<dbReference type="SUPFAM" id="SSF53328">
    <property type="entry name" value="Formyltransferase"/>
    <property type="match status" value="1"/>
</dbReference>
<dbReference type="InterPro" id="IPR041711">
    <property type="entry name" value="Met-tRNA-FMT_N"/>
</dbReference>
<dbReference type="Pfam" id="PF02911">
    <property type="entry name" value="Formyl_trans_C"/>
    <property type="match status" value="1"/>
</dbReference>
<dbReference type="EC" id="2.1.2.9" evidence="2 5"/>
<name>A0A2Z4FRN4_9DELT</name>
<dbReference type="EMBL" id="CP030032">
    <property type="protein sequence ID" value="AWV91384.1"/>
    <property type="molecule type" value="Genomic_DNA"/>
</dbReference>
<dbReference type="PROSITE" id="PS00373">
    <property type="entry name" value="GART"/>
    <property type="match status" value="1"/>
</dbReference>
<evidence type="ECO:0000256" key="5">
    <source>
        <dbReference type="HAMAP-Rule" id="MF_00182"/>
    </source>
</evidence>
<evidence type="ECO:0000313" key="9">
    <source>
        <dbReference type="Proteomes" id="UP000249799"/>
    </source>
</evidence>
<proteinExistence type="inferred from homology"/>
<dbReference type="CDD" id="cd08646">
    <property type="entry name" value="FMT_core_Met-tRNA-FMT_N"/>
    <property type="match status" value="1"/>
</dbReference>
<dbReference type="HAMAP" id="MF_00182">
    <property type="entry name" value="Formyl_trans"/>
    <property type="match status" value="1"/>
</dbReference>
<dbReference type="NCBIfam" id="TIGR00460">
    <property type="entry name" value="fmt"/>
    <property type="match status" value="1"/>
</dbReference>
<dbReference type="FunFam" id="3.40.50.12230:FF:000001">
    <property type="entry name" value="Methionyl-tRNA formyltransferase"/>
    <property type="match status" value="1"/>
</dbReference>
<protein>
    <recommendedName>
        <fullName evidence="2 5">Methionyl-tRNA formyltransferase</fullName>
        <ecNumber evidence="2 5">2.1.2.9</ecNumber>
    </recommendedName>
</protein>
<keyword evidence="4 5" id="KW-0648">Protein biosynthesis</keyword>
<evidence type="ECO:0000256" key="1">
    <source>
        <dbReference type="ARBA" id="ARBA00010699"/>
    </source>
</evidence>
<dbReference type="CDD" id="cd08704">
    <property type="entry name" value="Met_tRNA_FMT_C"/>
    <property type="match status" value="1"/>
</dbReference>
<accession>A0A2Z4FRN4</accession>
<dbReference type="SUPFAM" id="SSF50486">
    <property type="entry name" value="FMT C-terminal domain-like"/>
    <property type="match status" value="1"/>
</dbReference>
<comment type="catalytic activity">
    <reaction evidence="5">
        <text>L-methionyl-tRNA(fMet) + (6R)-10-formyltetrahydrofolate = N-formyl-L-methionyl-tRNA(fMet) + (6S)-5,6,7,8-tetrahydrofolate + H(+)</text>
        <dbReference type="Rhea" id="RHEA:24380"/>
        <dbReference type="Rhea" id="RHEA-COMP:9952"/>
        <dbReference type="Rhea" id="RHEA-COMP:9953"/>
        <dbReference type="ChEBI" id="CHEBI:15378"/>
        <dbReference type="ChEBI" id="CHEBI:57453"/>
        <dbReference type="ChEBI" id="CHEBI:78530"/>
        <dbReference type="ChEBI" id="CHEBI:78844"/>
        <dbReference type="ChEBI" id="CHEBI:195366"/>
        <dbReference type="EC" id="2.1.2.9"/>
    </reaction>
</comment>
<dbReference type="GO" id="GO:0004479">
    <property type="term" value="F:methionyl-tRNA formyltransferase activity"/>
    <property type="evidence" value="ECO:0007669"/>
    <property type="project" value="UniProtKB-UniRule"/>
</dbReference>
<keyword evidence="9" id="KW-1185">Reference proteome</keyword>
<dbReference type="Proteomes" id="UP000249799">
    <property type="component" value="Chromosome"/>
</dbReference>
<dbReference type="PANTHER" id="PTHR11138:SF5">
    <property type="entry name" value="METHIONYL-TRNA FORMYLTRANSFERASE, MITOCHONDRIAL"/>
    <property type="match status" value="1"/>
</dbReference>
<reference evidence="8 9" key="1">
    <citation type="submission" date="2018-06" db="EMBL/GenBank/DDBJ databases">
        <title>Lujinxingia sediminis gen. nov. sp. nov., a new facultative anaerobic member of the class Deltaproteobacteria, and proposal of Lujinxingaceae fam. nov.</title>
        <authorList>
            <person name="Guo L.-Y."/>
            <person name="Li C.-M."/>
            <person name="Wang S."/>
            <person name="Du Z.-J."/>
        </authorList>
    </citation>
    <scope>NUCLEOTIDE SEQUENCE [LARGE SCALE GENOMIC DNA]</scope>
    <source>
        <strain evidence="8 9">FA350</strain>
    </source>
</reference>
<dbReference type="Gene3D" id="3.40.50.12230">
    <property type="match status" value="1"/>
</dbReference>
<feature type="binding site" evidence="5">
    <location>
        <begin position="105"/>
        <end position="108"/>
    </location>
    <ligand>
        <name>(6S)-5,6,7,8-tetrahydrofolate</name>
        <dbReference type="ChEBI" id="CHEBI:57453"/>
    </ligand>
</feature>
<dbReference type="InterPro" id="IPR036477">
    <property type="entry name" value="Formyl_transf_N_sf"/>
</dbReference>
<comment type="function">
    <text evidence="5">Attaches a formyl group to the free amino group of methionyl-tRNA(fMet). The formyl group appears to play a dual role in the initiator identity of N-formylmethionyl-tRNA by promoting its recognition by IF2 and preventing the misappropriation of this tRNA by the elongation apparatus.</text>
</comment>
<sequence>MGTPDFAVPALKALIASHHEVVGVFTQPDRKGGRGKKLLCPPVKVEAVEAEIPVYQPERVRKNADVLQTLKDLRPDVVVVAAYGQILPQSVLDVPRLGCINIHASILPKYRGAAPINWAIVHGEKESGVTLMQMEAGLDTGPILEIHRVAITPAMNAQELHDALSDLGGEVLVDALDKLEAGNLPATIQDDDASSYAPMLTRESGRIDWEKSAQQLVDHIRGFYPWPGSYALREIPCAEAGAQDDLECSTLKVHAARVAVGAGSDALPGTIIQADCSSGTLQIATGEGVIELLKVQAPGKRAMKARDFLNGCDFSVGERLL</sequence>
<evidence type="ECO:0000256" key="4">
    <source>
        <dbReference type="ARBA" id="ARBA00022917"/>
    </source>
</evidence>
<dbReference type="PANTHER" id="PTHR11138">
    <property type="entry name" value="METHIONYL-TRNA FORMYLTRANSFERASE"/>
    <property type="match status" value="1"/>
</dbReference>
<dbReference type="GO" id="GO:0005829">
    <property type="term" value="C:cytosol"/>
    <property type="evidence" value="ECO:0007669"/>
    <property type="project" value="TreeGrafter"/>
</dbReference>
<dbReference type="InterPro" id="IPR005794">
    <property type="entry name" value="Fmt"/>
</dbReference>
<dbReference type="AlphaFoldDB" id="A0A2Z4FRN4"/>
<evidence type="ECO:0000256" key="2">
    <source>
        <dbReference type="ARBA" id="ARBA00012261"/>
    </source>
</evidence>
<keyword evidence="3 5" id="KW-0808">Transferase</keyword>
<dbReference type="InterPro" id="IPR011034">
    <property type="entry name" value="Formyl_transferase-like_C_sf"/>
</dbReference>
<organism evidence="8 9">
    <name type="scientific">Bradymonas sediminis</name>
    <dbReference type="NCBI Taxonomy" id="1548548"/>
    <lineage>
        <taxon>Bacteria</taxon>
        <taxon>Deltaproteobacteria</taxon>
        <taxon>Bradymonadales</taxon>
        <taxon>Bradymonadaceae</taxon>
        <taxon>Bradymonas</taxon>
    </lineage>
</organism>
<dbReference type="InterPro" id="IPR001555">
    <property type="entry name" value="GART_AS"/>
</dbReference>
<dbReference type="OrthoDB" id="9802815at2"/>
<dbReference type="InterPro" id="IPR002376">
    <property type="entry name" value="Formyl_transf_N"/>
</dbReference>
<comment type="similarity">
    <text evidence="1 5">Belongs to the Fmt family.</text>
</comment>
<feature type="domain" description="Formyl transferase C-terminal" evidence="7">
    <location>
        <begin position="200"/>
        <end position="312"/>
    </location>
</feature>
<gene>
    <name evidence="5" type="primary">fmt</name>
    <name evidence="8" type="ORF">DN745_07950</name>
</gene>
<evidence type="ECO:0000256" key="3">
    <source>
        <dbReference type="ARBA" id="ARBA00022679"/>
    </source>
</evidence>
<evidence type="ECO:0000259" key="6">
    <source>
        <dbReference type="Pfam" id="PF00551"/>
    </source>
</evidence>
<evidence type="ECO:0000313" key="8">
    <source>
        <dbReference type="EMBL" id="AWV91384.1"/>
    </source>
</evidence>
<evidence type="ECO:0000259" key="7">
    <source>
        <dbReference type="Pfam" id="PF02911"/>
    </source>
</evidence>
<dbReference type="InterPro" id="IPR044135">
    <property type="entry name" value="Met-tRNA-FMT_C"/>
</dbReference>
<dbReference type="Pfam" id="PF00551">
    <property type="entry name" value="Formyl_trans_N"/>
    <property type="match status" value="1"/>
</dbReference>